<feature type="compositionally biased region" description="Low complexity" evidence="2">
    <location>
        <begin position="48"/>
        <end position="63"/>
    </location>
</feature>
<dbReference type="PANTHER" id="PTHR11037">
    <property type="entry name" value="TRANSCRIPTION FACTOR CP2"/>
    <property type="match status" value="1"/>
</dbReference>
<gene>
    <name evidence="4" type="ORF">Fcan01_07328</name>
</gene>
<feature type="compositionally biased region" description="Low complexity" evidence="2">
    <location>
        <begin position="113"/>
        <end position="127"/>
    </location>
</feature>
<feature type="compositionally biased region" description="Low complexity" evidence="2">
    <location>
        <begin position="240"/>
        <end position="256"/>
    </location>
</feature>
<proteinExistence type="predicted"/>
<reference evidence="4 5" key="1">
    <citation type="submission" date="2015-12" db="EMBL/GenBank/DDBJ databases">
        <title>The genome of Folsomia candida.</title>
        <authorList>
            <person name="Faddeeva A."/>
            <person name="Derks M.F."/>
            <person name="Anvar Y."/>
            <person name="Smit S."/>
            <person name="Van Straalen N."/>
            <person name="Roelofs D."/>
        </authorList>
    </citation>
    <scope>NUCLEOTIDE SEQUENCE [LARGE SCALE GENOMIC DNA]</scope>
    <source>
        <strain evidence="4 5">VU population</strain>
        <tissue evidence="4">Whole body</tissue>
    </source>
</reference>
<feature type="region of interest" description="Disordered" evidence="2">
    <location>
        <begin position="231"/>
        <end position="261"/>
    </location>
</feature>
<evidence type="ECO:0000256" key="2">
    <source>
        <dbReference type="SAM" id="MobiDB-lite"/>
    </source>
</evidence>
<dbReference type="GO" id="GO:0005634">
    <property type="term" value="C:nucleus"/>
    <property type="evidence" value="ECO:0007669"/>
    <property type="project" value="UniProtKB-SubCell"/>
</dbReference>
<dbReference type="PROSITE" id="PS51968">
    <property type="entry name" value="GRH_CP2_DB"/>
    <property type="match status" value="1"/>
</dbReference>
<feature type="region of interest" description="Disordered" evidence="2">
    <location>
        <begin position="46"/>
        <end position="136"/>
    </location>
</feature>
<dbReference type="PANTHER" id="PTHR11037:SF21">
    <property type="entry name" value="GEMINI, ISOFORM C"/>
    <property type="match status" value="1"/>
</dbReference>
<accession>A0A226ENQ2</accession>
<dbReference type="AlphaFoldDB" id="A0A226ENQ2"/>
<sequence>MMDDYRVGYLLASMASPYNGHRNMSSEVRMAPRPAKSACPAWSHGLLPSPIDDPSSCSDNASDNSDKIESYCQSQAQGNGGKNRKRKIVGNGGNPSFVNSGGPMNDGSNQRVQQQQQQQHQQQQQQQKDANNETRNSLTQGLWTDAELAADFDGSLSGLGADLSTSSYDMSEALLALPTIYHQQRAAAAAAASANNNTQQNQSMASGFLKSDSGLTPLASSHVHGGSSVSLPGDFHFDGQQQQQNTCQQNSSTGTSHPLPQETMHLDCERRFQYVLAAATSVATKVNEETLTYLNQCQPYEIKLKKLGELTAYRGVVFRTVVRLCFHDRRLQFSEREQLALWEDAHPNDRILQVDLPLSYGVTLVPPGSEYSSSNSNLISFFWEPLKEVGLYIKVNCISTEFTPKKHGGEKGVPFRLMIETYSHDNIRLHAGACQIKVFKLKISLESLESPPPAIHNQSHQTLSPSYEDHPIVDSPENNSNNSSSGNANGNNGNHGSTQTPSGVASTGPTSFSAHFSPESVRRWLTKNRMATTMLHPVPHEASQAPNVTQFIIPFAYRHLP</sequence>
<dbReference type="Pfam" id="PF04516">
    <property type="entry name" value="CP2"/>
    <property type="match status" value="1"/>
</dbReference>
<evidence type="ECO:0000256" key="1">
    <source>
        <dbReference type="PROSITE-ProRule" id="PRU01313"/>
    </source>
</evidence>
<feature type="compositionally biased region" description="Low complexity" evidence="2">
    <location>
        <begin position="478"/>
        <end position="497"/>
    </location>
</feature>
<keyword evidence="1" id="KW-0238">DNA-binding</keyword>
<dbReference type="STRING" id="158441.A0A226ENQ2"/>
<evidence type="ECO:0000313" key="4">
    <source>
        <dbReference type="EMBL" id="OXA58838.1"/>
    </source>
</evidence>
<protein>
    <submittedName>
        <fullName evidence="4">Alpha-globin transcription factor CP2</fullName>
    </submittedName>
</protein>
<dbReference type="GO" id="GO:0000978">
    <property type="term" value="F:RNA polymerase II cis-regulatory region sequence-specific DNA binding"/>
    <property type="evidence" value="ECO:0007669"/>
    <property type="project" value="TreeGrafter"/>
</dbReference>
<feature type="compositionally biased region" description="Polar residues" evidence="2">
    <location>
        <begin position="456"/>
        <end position="465"/>
    </location>
</feature>
<dbReference type="InterPro" id="IPR007604">
    <property type="entry name" value="CP2"/>
</dbReference>
<keyword evidence="1" id="KW-0539">Nucleus</keyword>
<comment type="caution">
    <text evidence="4">The sequence shown here is derived from an EMBL/GenBank/DDBJ whole genome shotgun (WGS) entry which is preliminary data.</text>
</comment>
<comment type="subcellular location">
    <subcellularLocation>
        <location evidence="1">Nucleus</location>
    </subcellularLocation>
</comment>
<dbReference type="Proteomes" id="UP000198287">
    <property type="component" value="Unassembled WGS sequence"/>
</dbReference>
<dbReference type="InterPro" id="IPR040167">
    <property type="entry name" value="TF_CP2-like"/>
</dbReference>
<dbReference type="GO" id="GO:0001228">
    <property type="term" value="F:DNA-binding transcription activator activity, RNA polymerase II-specific"/>
    <property type="evidence" value="ECO:0007669"/>
    <property type="project" value="TreeGrafter"/>
</dbReference>
<name>A0A226ENQ2_FOLCA</name>
<evidence type="ECO:0000259" key="3">
    <source>
        <dbReference type="PROSITE" id="PS51968"/>
    </source>
</evidence>
<organism evidence="4 5">
    <name type="scientific">Folsomia candida</name>
    <name type="common">Springtail</name>
    <dbReference type="NCBI Taxonomy" id="158441"/>
    <lineage>
        <taxon>Eukaryota</taxon>
        <taxon>Metazoa</taxon>
        <taxon>Ecdysozoa</taxon>
        <taxon>Arthropoda</taxon>
        <taxon>Hexapoda</taxon>
        <taxon>Collembola</taxon>
        <taxon>Entomobryomorpha</taxon>
        <taxon>Isotomoidea</taxon>
        <taxon>Isotomidae</taxon>
        <taxon>Proisotominae</taxon>
        <taxon>Folsomia</taxon>
    </lineage>
</organism>
<feature type="compositionally biased region" description="Polar residues" evidence="2">
    <location>
        <begin position="498"/>
        <end position="514"/>
    </location>
</feature>
<dbReference type="EMBL" id="LNIX01000003">
    <property type="protein sequence ID" value="OXA58838.1"/>
    <property type="molecule type" value="Genomic_DNA"/>
</dbReference>
<feature type="domain" description="Grh/CP2 DB" evidence="3">
    <location>
        <begin position="267"/>
        <end position="497"/>
    </location>
</feature>
<dbReference type="OrthoDB" id="9996779at2759"/>
<keyword evidence="5" id="KW-1185">Reference proteome</keyword>
<evidence type="ECO:0000313" key="5">
    <source>
        <dbReference type="Proteomes" id="UP000198287"/>
    </source>
</evidence>
<feature type="region of interest" description="Disordered" evidence="2">
    <location>
        <begin position="452"/>
        <end position="515"/>
    </location>
</feature>